<evidence type="ECO:0000313" key="3">
    <source>
        <dbReference type="Proteomes" id="UP000524404"/>
    </source>
</evidence>
<dbReference type="RefSeq" id="WP_184133244.1">
    <property type="nucleotide sequence ID" value="NZ_JACHKT010000009.1"/>
</dbReference>
<protein>
    <recommendedName>
        <fullName evidence="1">Outer membrane protein beta-barrel domain-containing protein</fullName>
    </recommendedName>
</protein>
<dbReference type="EMBL" id="JACHKT010000009">
    <property type="protein sequence ID" value="MBB6003060.1"/>
    <property type="molecule type" value="Genomic_DNA"/>
</dbReference>
<reference evidence="2 3" key="1">
    <citation type="submission" date="2020-08" db="EMBL/GenBank/DDBJ databases">
        <title>Functional genomics of gut bacteria from endangered species of beetles.</title>
        <authorList>
            <person name="Carlos-Shanley C."/>
        </authorList>
    </citation>
    <scope>NUCLEOTIDE SEQUENCE [LARGE SCALE GENOMIC DNA]</scope>
    <source>
        <strain evidence="2 3">S00070</strain>
    </source>
</reference>
<evidence type="ECO:0000259" key="1">
    <source>
        <dbReference type="Pfam" id="PF13568"/>
    </source>
</evidence>
<proteinExistence type="predicted"/>
<accession>A0A841ES27</accession>
<dbReference type="Pfam" id="PF13568">
    <property type="entry name" value="OMP_b-brl_2"/>
    <property type="match status" value="1"/>
</dbReference>
<dbReference type="AlphaFoldDB" id="A0A841ES27"/>
<organism evidence="2 3">
    <name type="scientific">Arcicella rosea</name>
    <dbReference type="NCBI Taxonomy" id="502909"/>
    <lineage>
        <taxon>Bacteria</taxon>
        <taxon>Pseudomonadati</taxon>
        <taxon>Bacteroidota</taxon>
        <taxon>Cytophagia</taxon>
        <taxon>Cytophagales</taxon>
        <taxon>Flectobacillaceae</taxon>
        <taxon>Arcicella</taxon>
    </lineage>
</organism>
<feature type="domain" description="Outer membrane protein beta-barrel" evidence="1">
    <location>
        <begin position="21"/>
        <end position="183"/>
    </location>
</feature>
<keyword evidence="3" id="KW-1185">Reference proteome</keyword>
<comment type="caution">
    <text evidence="2">The sequence shown here is derived from an EMBL/GenBank/DDBJ whole genome shotgun (WGS) entry which is preliminary data.</text>
</comment>
<name>A0A841ES27_9BACT</name>
<dbReference type="Proteomes" id="UP000524404">
    <property type="component" value="Unassembled WGS sequence"/>
</dbReference>
<dbReference type="InterPro" id="IPR025665">
    <property type="entry name" value="Beta-barrel_OMP_2"/>
</dbReference>
<evidence type="ECO:0000313" key="2">
    <source>
        <dbReference type="EMBL" id="MBB6003060.1"/>
    </source>
</evidence>
<sequence>MHKKIILLVALLIFVKTGSVFAQISFGIKGGVNFSQLKTDFESQSVGANLKQSLDTKTGYVGGVYFRIGKTFFVQPELIFSAKGGSLNLLKSGSSTDYETVKIDYTSLDVPLLIGYKLGPLRINAGPVASFKVSNSISDDLKNYSSNIGDSFKNASYGYQAGAGIDLGSLSVDLRYEGSLSEISSVVDLSKSVNYSQKGNLWQMTLGYKIF</sequence>
<gene>
    <name evidence="2" type="ORF">HNP25_001712</name>
</gene>